<accession>A0A9Q0Q0E5</accession>
<dbReference type="AlphaFoldDB" id="A0A9Q0Q0E5"/>
<protein>
    <submittedName>
        <fullName evidence="1">Uncharacterized protein</fullName>
    </submittedName>
</protein>
<evidence type="ECO:0000313" key="2">
    <source>
        <dbReference type="Proteomes" id="UP001151532"/>
    </source>
</evidence>
<reference evidence="1" key="2">
    <citation type="journal article" date="2023" name="Int. J. Mol. Sci.">
        <title>De Novo Assembly and Annotation of 11 Diverse Shrub Willow (Salix) Genomes Reveals Novel Gene Organization in Sex-Linked Regions.</title>
        <authorList>
            <person name="Hyden B."/>
            <person name="Feng K."/>
            <person name="Yates T.B."/>
            <person name="Jawdy S."/>
            <person name="Cereghino C."/>
            <person name="Smart L.B."/>
            <person name="Muchero W."/>
        </authorList>
    </citation>
    <scope>NUCLEOTIDE SEQUENCE</scope>
    <source>
        <tissue evidence="1">Shoot tip</tissue>
    </source>
</reference>
<organism evidence="1 2">
    <name type="scientific">Salix purpurea</name>
    <name type="common">Purple osier willow</name>
    <dbReference type="NCBI Taxonomy" id="77065"/>
    <lineage>
        <taxon>Eukaryota</taxon>
        <taxon>Viridiplantae</taxon>
        <taxon>Streptophyta</taxon>
        <taxon>Embryophyta</taxon>
        <taxon>Tracheophyta</taxon>
        <taxon>Spermatophyta</taxon>
        <taxon>Magnoliopsida</taxon>
        <taxon>eudicotyledons</taxon>
        <taxon>Gunneridae</taxon>
        <taxon>Pentapetalae</taxon>
        <taxon>rosids</taxon>
        <taxon>fabids</taxon>
        <taxon>Malpighiales</taxon>
        <taxon>Salicaceae</taxon>
        <taxon>Saliceae</taxon>
        <taxon>Salix</taxon>
    </lineage>
</organism>
<dbReference type="Proteomes" id="UP001151532">
    <property type="component" value="Chromosome 6"/>
</dbReference>
<sequence>MMCCLCSWNEYFSLLFSSQVFVSKKKD</sequence>
<proteinExistence type="predicted"/>
<gene>
    <name evidence="1" type="ORF">OIU79_011316</name>
</gene>
<dbReference type="EMBL" id="JAPFFK010000017">
    <property type="protein sequence ID" value="KAJ6697737.1"/>
    <property type="molecule type" value="Genomic_DNA"/>
</dbReference>
<keyword evidence="2" id="KW-1185">Reference proteome</keyword>
<comment type="caution">
    <text evidence="1">The sequence shown here is derived from an EMBL/GenBank/DDBJ whole genome shotgun (WGS) entry which is preliminary data.</text>
</comment>
<name>A0A9Q0Q0E5_SALPP</name>
<evidence type="ECO:0000313" key="1">
    <source>
        <dbReference type="EMBL" id="KAJ6697737.1"/>
    </source>
</evidence>
<reference evidence="1" key="1">
    <citation type="submission" date="2022-11" db="EMBL/GenBank/DDBJ databases">
        <authorList>
            <person name="Hyden B.L."/>
            <person name="Feng K."/>
            <person name="Yates T."/>
            <person name="Jawdy S."/>
            <person name="Smart L.B."/>
            <person name="Muchero W."/>
        </authorList>
    </citation>
    <scope>NUCLEOTIDE SEQUENCE</scope>
    <source>
        <tissue evidence="1">Shoot tip</tissue>
    </source>
</reference>